<dbReference type="Proteomes" id="UP000485058">
    <property type="component" value="Unassembled WGS sequence"/>
</dbReference>
<accession>A0A699YBJ7</accession>
<dbReference type="AlphaFoldDB" id="A0A699YBJ7"/>
<evidence type="ECO:0000313" key="1">
    <source>
        <dbReference type="EMBL" id="GFH07443.1"/>
    </source>
</evidence>
<dbReference type="EMBL" id="BLLF01000094">
    <property type="protein sequence ID" value="GFH07443.1"/>
    <property type="molecule type" value="Genomic_DNA"/>
</dbReference>
<reference evidence="1 2" key="1">
    <citation type="submission" date="2020-02" db="EMBL/GenBank/DDBJ databases">
        <title>Draft genome sequence of Haematococcus lacustris strain NIES-144.</title>
        <authorList>
            <person name="Morimoto D."/>
            <person name="Nakagawa S."/>
            <person name="Yoshida T."/>
            <person name="Sawayama S."/>
        </authorList>
    </citation>
    <scope>NUCLEOTIDE SEQUENCE [LARGE SCALE GENOMIC DNA]</scope>
    <source>
        <strain evidence="1 2">NIES-144</strain>
    </source>
</reference>
<feature type="non-terminal residue" evidence="1">
    <location>
        <position position="1"/>
    </location>
</feature>
<organism evidence="1 2">
    <name type="scientific">Haematococcus lacustris</name>
    <name type="common">Green alga</name>
    <name type="synonym">Haematococcus pluvialis</name>
    <dbReference type="NCBI Taxonomy" id="44745"/>
    <lineage>
        <taxon>Eukaryota</taxon>
        <taxon>Viridiplantae</taxon>
        <taxon>Chlorophyta</taxon>
        <taxon>core chlorophytes</taxon>
        <taxon>Chlorophyceae</taxon>
        <taxon>CS clade</taxon>
        <taxon>Chlamydomonadales</taxon>
        <taxon>Haematococcaceae</taxon>
        <taxon>Haematococcus</taxon>
    </lineage>
</organism>
<evidence type="ECO:0000313" key="2">
    <source>
        <dbReference type="Proteomes" id="UP000485058"/>
    </source>
</evidence>
<sequence>MSSKSGQANSTAHEGVKHRSSLACFRAWVEGRRYIGLACHVNRFDCGDYSSLCAGAPVPGRSRRSLATRPA</sequence>
<proteinExistence type="predicted"/>
<protein>
    <submittedName>
        <fullName evidence="1">Uncharacterized protein</fullName>
    </submittedName>
</protein>
<keyword evidence="2" id="KW-1185">Reference proteome</keyword>
<name>A0A699YBJ7_HAELA</name>
<gene>
    <name evidence="1" type="ORF">HaLaN_02238</name>
</gene>
<comment type="caution">
    <text evidence="1">The sequence shown here is derived from an EMBL/GenBank/DDBJ whole genome shotgun (WGS) entry which is preliminary data.</text>
</comment>